<dbReference type="GO" id="GO:0046872">
    <property type="term" value="F:metal ion binding"/>
    <property type="evidence" value="ECO:0007669"/>
    <property type="project" value="UniProtKB-KW"/>
</dbReference>
<dbReference type="SUPFAM" id="SSF51316">
    <property type="entry name" value="Mss4-like"/>
    <property type="match status" value="1"/>
</dbReference>
<dbReference type="EMBL" id="WPHG01000004">
    <property type="protein sequence ID" value="MVA98912.1"/>
    <property type="molecule type" value="Genomic_DNA"/>
</dbReference>
<accession>A0A844QHH7</accession>
<keyword evidence="2" id="KW-0479">Metal-binding</keyword>
<dbReference type="InterPro" id="IPR006913">
    <property type="entry name" value="CENP-V/GFA"/>
</dbReference>
<dbReference type="PANTHER" id="PTHR33337">
    <property type="entry name" value="GFA DOMAIN-CONTAINING PROTEIN"/>
    <property type="match status" value="1"/>
</dbReference>
<feature type="domain" description="CENP-V/GFA" evidence="5">
    <location>
        <begin position="4"/>
        <end position="117"/>
    </location>
</feature>
<gene>
    <name evidence="6" type="ORF">GN330_16825</name>
</gene>
<dbReference type="PROSITE" id="PS51891">
    <property type="entry name" value="CENP_V_GFA"/>
    <property type="match status" value="1"/>
</dbReference>
<keyword evidence="7" id="KW-1185">Reference proteome</keyword>
<evidence type="ECO:0000256" key="4">
    <source>
        <dbReference type="ARBA" id="ARBA00023239"/>
    </source>
</evidence>
<dbReference type="Gene3D" id="3.90.1590.10">
    <property type="entry name" value="glutathione-dependent formaldehyde- activating enzyme (gfa)"/>
    <property type="match status" value="1"/>
</dbReference>
<dbReference type="PANTHER" id="PTHR33337:SF40">
    <property type="entry name" value="CENP-V_GFA DOMAIN-CONTAINING PROTEIN-RELATED"/>
    <property type="match status" value="1"/>
</dbReference>
<proteinExistence type="inferred from homology"/>
<reference evidence="6 7" key="1">
    <citation type="submission" date="2019-12" db="EMBL/GenBank/DDBJ databases">
        <title>Nitratireductor arenosus sp. nov., Isolated from sea sand, Jeju island, South Korea.</title>
        <authorList>
            <person name="Kim W."/>
        </authorList>
    </citation>
    <scope>NUCLEOTIDE SEQUENCE [LARGE SCALE GENOMIC DNA]</scope>
    <source>
        <strain evidence="6 7">CAU 1489</strain>
    </source>
</reference>
<protein>
    <submittedName>
        <fullName evidence="6">GFA family protein</fullName>
    </submittedName>
</protein>
<comment type="similarity">
    <text evidence="1">Belongs to the Gfa family.</text>
</comment>
<name>A0A844QHH7_9HYPH</name>
<evidence type="ECO:0000256" key="2">
    <source>
        <dbReference type="ARBA" id="ARBA00022723"/>
    </source>
</evidence>
<dbReference type="Pfam" id="PF04828">
    <property type="entry name" value="GFA"/>
    <property type="match status" value="1"/>
</dbReference>
<comment type="caution">
    <text evidence="6">The sequence shown here is derived from an EMBL/GenBank/DDBJ whole genome shotgun (WGS) entry which is preliminary data.</text>
</comment>
<organism evidence="6 7">
    <name type="scientific">Nitratireductor arenosus</name>
    <dbReference type="NCBI Taxonomy" id="2682096"/>
    <lineage>
        <taxon>Bacteria</taxon>
        <taxon>Pseudomonadati</taxon>
        <taxon>Pseudomonadota</taxon>
        <taxon>Alphaproteobacteria</taxon>
        <taxon>Hyphomicrobiales</taxon>
        <taxon>Phyllobacteriaceae</taxon>
        <taxon>Nitratireductor</taxon>
    </lineage>
</organism>
<keyword evidence="4" id="KW-0456">Lyase</keyword>
<sequence>MTTLNGQCLCGAVRFTATPVGETMGVCHCGMCRRWTGGTFMSTDCGDSVRFEAEDALGRYRGSGWGERLFCRSCGATLLWQTQDGANQHVSIHAFDDPEAFRFDSQIFIDRKPANYSFANETRRMTEAEVFALFGPKSSEGAQ</sequence>
<dbReference type="AlphaFoldDB" id="A0A844QHH7"/>
<evidence type="ECO:0000313" key="7">
    <source>
        <dbReference type="Proteomes" id="UP000463224"/>
    </source>
</evidence>
<evidence type="ECO:0000259" key="5">
    <source>
        <dbReference type="PROSITE" id="PS51891"/>
    </source>
</evidence>
<dbReference type="InterPro" id="IPR011057">
    <property type="entry name" value="Mss4-like_sf"/>
</dbReference>
<evidence type="ECO:0000256" key="3">
    <source>
        <dbReference type="ARBA" id="ARBA00022833"/>
    </source>
</evidence>
<evidence type="ECO:0000313" key="6">
    <source>
        <dbReference type="EMBL" id="MVA98912.1"/>
    </source>
</evidence>
<evidence type="ECO:0000256" key="1">
    <source>
        <dbReference type="ARBA" id="ARBA00005495"/>
    </source>
</evidence>
<dbReference type="RefSeq" id="WP_156713884.1">
    <property type="nucleotide sequence ID" value="NZ_WPHG01000004.1"/>
</dbReference>
<keyword evidence="3" id="KW-0862">Zinc</keyword>
<dbReference type="GO" id="GO:0016846">
    <property type="term" value="F:carbon-sulfur lyase activity"/>
    <property type="evidence" value="ECO:0007669"/>
    <property type="project" value="InterPro"/>
</dbReference>
<dbReference type="Proteomes" id="UP000463224">
    <property type="component" value="Unassembled WGS sequence"/>
</dbReference>